<dbReference type="EMBL" id="LTDM01000004">
    <property type="protein sequence ID" value="OLS03637.1"/>
    <property type="molecule type" value="Genomic_DNA"/>
</dbReference>
<dbReference type="InterPro" id="IPR000245">
    <property type="entry name" value="ATPase_proteolipid_csu"/>
</dbReference>
<keyword evidence="7 8" id="KW-0472">Membrane</keyword>
<dbReference type="CDD" id="cd18120">
    <property type="entry name" value="ATP-synt_Vo_Ao_c"/>
    <property type="match status" value="1"/>
</dbReference>
<keyword evidence="5 8" id="KW-1133">Transmembrane helix</keyword>
<evidence type="ECO:0000256" key="2">
    <source>
        <dbReference type="ARBA" id="ARBA00007296"/>
    </source>
</evidence>
<dbReference type="Proteomes" id="UP000186112">
    <property type="component" value="Unassembled WGS sequence"/>
</dbReference>
<dbReference type="Pfam" id="PF00137">
    <property type="entry name" value="ATP-synt_C"/>
    <property type="match status" value="1"/>
</dbReference>
<dbReference type="InterPro" id="IPR002379">
    <property type="entry name" value="ATPase_proteolipid_c-like_dom"/>
</dbReference>
<protein>
    <submittedName>
        <fullName evidence="10">ATP synthase subunit c</fullName>
    </submittedName>
</protein>
<evidence type="ECO:0000259" key="9">
    <source>
        <dbReference type="Pfam" id="PF00137"/>
    </source>
</evidence>
<evidence type="ECO:0000256" key="6">
    <source>
        <dbReference type="ARBA" id="ARBA00023065"/>
    </source>
</evidence>
<gene>
    <name evidence="10" type="primary">atpH_1</name>
    <name evidence="10" type="ORF">TICRE_03330</name>
</gene>
<dbReference type="SUPFAM" id="SSF81333">
    <property type="entry name" value="F1F0 ATP synthase subunit C"/>
    <property type="match status" value="1"/>
</dbReference>
<feature type="domain" description="V-ATPase proteolipid subunit C-like" evidence="9">
    <location>
        <begin position="77"/>
        <end position="136"/>
    </location>
</feature>
<accession>A0A1U7M8L2</accession>
<keyword evidence="3 8" id="KW-0813">Transport</keyword>
<comment type="similarity">
    <text evidence="2 8">Belongs to the V-ATPase proteolipid subunit family.</text>
</comment>
<feature type="transmembrane region" description="Helical" evidence="8">
    <location>
        <begin position="6"/>
        <end position="25"/>
    </location>
</feature>
<reference evidence="10 11" key="1">
    <citation type="submission" date="2016-02" db="EMBL/GenBank/DDBJ databases">
        <title>Genome sequence of Tissierella creatinophila DSM 6911.</title>
        <authorList>
            <person name="Poehlein A."/>
            <person name="Daniel R."/>
        </authorList>
    </citation>
    <scope>NUCLEOTIDE SEQUENCE [LARGE SCALE GENOMIC DNA]</scope>
    <source>
        <strain evidence="10 11">DSM 6911</strain>
    </source>
</reference>
<comment type="subcellular location">
    <subcellularLocation>
        <location evidence="1">Membrane</location>
        <topology evidence="1">Multi-pass membrane protein</topology>
    </subcellularLocation>
</comment>
<evidence type="ECO:0000256" key="8">
    <source>
        <dbReference type="RuleBase" id="RU363060"/>
    </source>
</evidence>
<feature type="transmembrane region" description="Helical" evidence="8">
    <location>
        <begin position="37"/>
        <end position="61"/>
    </location>
</feature>
<dbReference type="GO" id="GO:0046961">
    <property type="term" value="F:proton-transporting ATPase activity, rotational mechanism"/>
    <property type="evidence" value="ECO:0007669"/>
    <property type="project" value="InterPro"/>
</dbReference>
<organism evidence="10 11">
    <name type="scientific">Tissierella creatinophila DSM 6911</name>
    <dbReference type="NCBI Taxonomy" id="1123403"/>
    <lineage>
        <taxon>Bacteria</taxon>
        <taxon>Bacillati</taxon>
        <taxon>Bacillota</taxon>
        <taxon>Tissierellia</taxon>
        <taxon>Tissierellales</taxon>
        <taxon>Tissierellaceae</taxon>
        <taxon>Tissierella</taxon>
    </lineage>
</organism>
<evidence type="ECO:0000313" key="11">
    <source>
        <dbReference type="Proteomes" id="UP000186112"/>
    </source>
</evidence>
<evidence type="ECO:0000256" key="3">
    <source>
        <dbReference type="ARBA" id="ARBA00022448"/>
    </source>
</evidence>
<sequence>MKFILISVSLIVLLTIGTGIFMIYNDMSASRKKLKKILRANLFVFLPLLIISIITLVPQAINATSAQASDPSGLGFIAAALSTGLATVGAGYAVGIVGSSALGAVSEDPSILGKTLIFVGLAEGIAIYGLIVSILILGRI</sequence>
<feature type="transmembrane region" description="Helical" evidence="8">
    <location>
        <begin position="116"/>
        <end position="137"/>
    </location>
</feature>
<dbReference type="Gene3D" id="1.20.120.610">
    <property type="entry name" value="lithium bound rotor ring of v- atpase"/>
    <property type="match status" value="1"/>
</dbReference>
<dbReference type="AlphaFoldDB" id="A0A1U7M8L2"/>
<keyword evidence="11" id="KW-1185">Reference proteome</keyword>
<evidence type="ECO:0000256" key="4">
    <source>
        <dbReference type="ARBA" id="ARBA00022692"/>
    </source>
</evidence>
<keyword evidence="6 8" id="KW-0406">Ion transport</keyword>
<evidence type="ECO:0000256" key="1">
    <source>
        <dbReference type="ARBA" id="ARBA00004141"/>
    </source>
</evidence>
<dbReference type="OrthoDB" id="5771683at2"/>
<feature type="transmembrane region" description="Helical" evidence="8">
    <location>
        <begin position="73"/>
        <end position="104"/>
    </location>
</feature>
<evidence type="ECO:0000313" key="10">
    <source>
        <dbReference type="EMBL" id="OLS03637.1"/>
    </source>
</evidence>
<keyword evidence="4 8" id="KW-0812">Transmembrane</keyword>
<evidence type="ECO:0000256" key="5">
    <source>
        <dbReference type="ARBA" id="ARBA00022989"/>
    </source>
</evidence>
<dbReference type="GO" id="GO:0033179">
    <property type="term" value="C:proton-transporting V-type ATPase, V0 domain"/>
    <property type="evidence" value="ECO:0007669"/>
    <property type="project" value="InterPro"/>
</dbReference>
<dbReference type="RefSeq" id="WP_075724470.1">
    <property type="nucleotide sequence ID" value="NZ_LTDM01000004.1"/>
</dbReference>
<name>A0A1U7M8L2_TISCR</name>
<evidence type="ECO:0000256" key="7">
    <source>
        <dbReference type="ARBA" id="ARBA00023136"/>
    </source>
</evidence>
<dbReference type="PRINTS" id="PR00122">
    <property type="entry name" value="VACATPASE"/>
</dbReference>
<proteinExistence type="inferred from homology"/>
<comment type="caution">
    <text evidence="10">The sequence shown here is derived from an EMBL/GenBank/DDBJ whole genome shotgun (WGS) entry which is preliminary data.</text>
</comment>
<dbReference type="InterPro" id="IPR035921">
    <property type="entry name" value="F/V-ATP_Csub_sf"/>
</dbReference>